<comment type="caution">
    <text evidence="1">The sequence shown here is derived from an EMBL/GenBank/DDBJ whole genome shotgun (WGS) entry which is preliminary data.</text>
</comment>
<gene>
    <name evidence="1" type="ORF">N7493_009271</name>
</gene>
<sequence length="171" mass="19450">MPQPVTQTHNDLSEPSLHALPATTTTMTNLDIQVDGQTKEALKTDLTLRCLIKTKYERDKSRASAVVIAWAQFLAERLSTNILQNVEQQTSGFSVELDMIQVLRTRSLFISFDIFLDECDKNLRSNIQNSFDLKRPVFQIVQKGTSCFVFRNPKADAEVTKEYTGFSEKNK</sequence>
<accession>A0AAD6MTA9</accession>
<proteinExistence type="predicted"/>
<reference evidence="1" key="1">
    <citation type="journal article" date="2023" name="IMA Fungus">
        <title>Comparative genomic study of the Penicillium genus elucidates a diverse pangenome and 15 lateral gene transfer events.</title>
        <authorList>
            <person name="Petersen C."/>
            <person name="Sorensen T."/>
            <person name="Nielsen M.R."/>
            <person name="Sondergaard T.E."/>
            <person name="Sorensen J.L."/>
            <person name="Fitzpatrick D.A."/>
            <person name="Frisvad J.C."/>
            <person name="Nielsen K.L."/>
        </authorList>
    </citation>
    <scope>NUCLEOTIDE SEQUENCE</scope>
    <source>
        <strain evidence="1">IBT 17514</strain>
    </source>
</reference>
<organism evidence="1 2">
    <name type="scientific">Penicillium malachiteum</name>
    <dbReference type="NCBI Taxonomy" id="1324776"/>
    <lineage>
        <taxon>Eukaryota</taxon>
        <taxon>Fungi</taxon>
        <taxon>Dikarya</taxon>
        <taxon>Ascomycota</taxon>
        <taxon>Pezizomycotina</taxon>
        <taxon>Eurotiomycetes</taxon>
        <taxon>Eurotiomycetidae</taxon>
        <taxon>Eurotiales</taxon>
        <taxon>Aspergillaceae</taxon>
        <taxon>Penicillium</taxon>
    </lineage>
</organism>
<dbReference type="EMBL" id="JAQJAN010000013">
    <property type="protein sequence ID" value="KAJ5712803.1"/>
    <property type="molecule type" value="Genomic_DNA"/>
</dbReference>
<evidence type="ECO:0000313" key="1">
    <source>
        <dbReference type="EMBL" id="KAJ5712803.1"/>
    </source>
</evidence>
<protein>
    <submittedName>
        <fullName evidence="1">Uncharacterized protein</fullName>
    </submittedName>
</protein>
<evidence type="ECO:0000313" key="2">
    <source>
        <dbReference type="Proteomes" id="UP001215712"/>
    </source>
</evidence>
<reference evidence="1" key="2">
    <citation type="submission" date="2023-01" db="EMBL/GenBank/DDBJ databases">
        <authorList>
            <person name="Petersen C."/>
        </authorList>
    </citation>
    <scope>NUCLEOTIDE SEQUENCE</scope>
    <source>
        <strain evidence="1">IBT 17514</strain>
    </source>
</reference>
<keyword evidence="2" id="KW-1185">Reference proteome</keyword>
<dbReference type="AlphaFoldDB" id="A0AAD6MTA9"/>
<dbReference type="Proteomes" id="UP001215712">
    <property type="component" value="Unassembled WGS sequence"/>
</dbReference>
<name>A0AAD6MTA9_9EURO</name>